<reference evidence="3" key="1">
    <citation type="submission" date="2019-12" db="EMBL/GenBank/DDBJ databases">
        <title>Genome sequencing and annotation of Brassica cretica.</title>
        <authorList>
            <person name="Studholme D.J."/>
            <person name="Sarris P."/>
        </authorList>
    </citation>
    <scope>NUCLEOTIDE SEQUENCE</scope>
    <source>
        <strain evidence="3">PFS-109/04</strain>
        <tissue evidence="3">Leaf</tissue>
    </source>
</reference>
<dbReference type="EMBL" id="QGKX02000996">
    <property type="protein sequence ID" value="KAF3559878.1"/>
    <property type="molecule type" value="Genomic_DNA"/>
</dbReference>
<protein>
    <submittedName>
        <fullName evidence="3">Uncharacterized protein</fullName>
    </submittedName>
</protein>
<feature type="region of interest" description="Disordered" evidence="1">
    <location>
        <begin position="43"/>
        <end position="78"/>
    </location>
</feature>
<feature type="transmembrane region" description="Helical" evidence="2">
    <location>
        <begin position="238"/>
        <end position="262"/>
    </location>
</feature>
<dbReference type="AlphaFoldDB" id="A0A8S9R8D6"/>
<sequence length="270" mass="29047">MVKDFMNSRSVGGVVRILVVKREVMVKVGVVVVPVQRDHVFSRPPPSSFSIPPSLSATSDEETNDSSRHHHQFVTPSPSFRRPVRRRRRLSLIPFISFSTLLALSAVVSHRYALDCEISLSLRLLFSAHEEYDAAGVGGSWSSGEGRCPDVERLVGFWVEVTPPPWICSCTYLFSFPGVPASGVAAREPPLHLVSCKGVLRCLSSVVTACSLLSGVSQVCSGVFVCRFGGPVLGACSLGLSFGFGSSMAFVSSLALGCFLLARLQSQPSL</sequence>
<name>A0A8S9R8D6_BRACR</name>
<organism evidence="3 4">
    <name type="scientific">Brassica cretica</name>
    <name type="common">Mustard</name>
    <dbReference type="NCBI Taxonomy" id="69181"/>
    <lineage>
        <taxon>Eukaryota</taxon>
        <taxon>Viridiplantae</taxon>
        <taxon>Streptophyta</taxon>
        <taxon>Embryophyta</taxon>
        <taxon>Tracheophyta</taxon>
        <taxon>Spermatophyta</taxon>
        <taxon>Magnoliopsida</taxon>
        <taxon>eudicotyledons</taxon>
        <taxon>Gunneridae</taxon>
        <taxon>Pentapetalae</taxon>
        <taxon>rosids</taxon>
        <taxon>malvids</taxon>
        <taxon>Brassicales</taxon>
        <taxon>Brassicaceae</taxon>
        <taxon>Brassiceae</taxon>
        <taxon>Brassica</taxon>
    </lineage>
</organism>
<feature type="transmembrane region" description="Helical" evidence="2">
    <location>
        <begin position="90"/>
        <end position="113"/>
    </location>
</feature>
<evidence type="ECO:0000256" key="1">
    <source>
        <dbReference type="SAM" id="MobiDB-lite"/>
    </source>
</evidence>
<evidence type="ECO:0000313" key="3">
    <source>
        <dbReference type="EMBL" id="KAF3559878.1"/>
    </source>
</evidence>
<feature type="compositionally biased region" description="Low complexity" evidence="1">
    <location>
        <begin position="48"/>
        <end position="58"/>
    </location>
</feature>
<dbReference type="Proteomes" id="UP000712600">
    <property type="component" value="Unassembled WGS sequence"/>
</dbReference>
<keyword evidence="2" id="KW-1133">Transmembrane helix</keyword>
<comment type="caution">
    <text evidence="3">The sequence shown here is derived from an EMBL/GenBank/DDBJ whole genome shotgun (WGS) entry which is preliminary data.</text>
</comment>
<keyword evidence="2" id="KW-0472">Membrane</keyword>
<gene>
    <name evidence="3" type="ORF">F2Q69_00015377</name>
</gene>
<keyword evidence="2" id="KW-0812">Transmembrane</keyword>
<evidence type="ECO:0000256" key="2">
    <source>
        <dbReference type="SAM" id="Phobius"/>
    </source>
</evidence>
<accession>A0A8S9R8D6</accession>
<proteinExistence type="predicted"/>
<evidence type="ECO:0000313" key="4">
    <source>
        <dbReference type="Proteomes" id="UP000712600"/>
    </source>
</evidence>